<dbReference type="EMBL" id="AE000782">
    <property type="protein sequence ID" value="AAB90938.1"/>
    <property type="molecule type" value="Genomic_DNA"/>
</dbReference>
<keyword evidence="3" id="KW-1185">Reference proteome</keyword>
<dbReference type="KEGG" id="afu:AF_0291"/>
<protein>
    <recommendedName>
        <fullName evidence="1">DDH domain-containing protein</fullName>
    </recommendedName>
</protein>
<dbReference type="PIR" id="C69286">
    <property type="entry name" value="C69286"/>
</dbReference>
<proteinExistence type="predicted"/>
<dbReference type="EnsemblBacteria" id="AAB90938">
    <property type="protein sequence ID" value="AAB90938"/>
    <property type="gene ID" value="AF_0291"/>
</dbReference>
<feature type="domain" description="DDH" evidence="1">
    <location>
        <begin position="6"/>
        <end position="113"/>
    </location>
</feature>
<dbReference type="Pfam" id="PF01368">
    <property type="entry name" value="DHH"/>
    <property type="match status" value="1"/>
</dbReference>
<dbReference type="Proteomes" id="UP000002199">
    <property type="component" value="Chromosome"/>
</dbReference>
<organism evidence="2 3">
    <name type="scientific">Archaeoglobus fulgidus (strain ATCC 49558 / DSM 4304 / JCM 9628 / NBRC 100126 / VC-16)</name>
    <dbReference type="NCBI Taxonomy" id="224325"/>
    <lineage>
        <taxon>Archaea</taxon>
        <taxon>Methanobacteriati</taxon>
        <taxon>Methanobacteriota</taxon>
        <taxon>Archaeoglobi</taxon>
        <taxon>Archaeoglobales</taxon>
        <taxon>Archaeoglobaceae</taxon>
        <taxon>Archaeoglobus</taxon>
    </lineage>
</organism>
<dbReference type="InterPro" id="IPR038763">
    <property type="entry name" value="DHH_sf"/>
</dbReference>
<accession>O29950</accession>
<reference evidence="2 3" key="1">
    <citation type="journal article" date="1997" name="Nature">
        <title>The complete genome sequence of the hyperthermophilic, sulphate-reducing archaeon Archaeoglobus fulgidus.</title>
        <authorList>
            <person name="Klenk H.P."/>
            <person name="Clayton R.A."/>
            <person name="Tomb J."/>
            <person name="White O."/>
            <person name="Nelson K.E."/>
            <person name="Ketchum K.A."/>
            <person name="Dodson R.J."/>
            <person name="Gwinn M."/>
            <person name="Hickey E.K."/>
            <person name="Peterson J.D."/>
            <person name="Richardson D.L."/>
            <person name="Kerlavage A.R."/>
            <person name="Graham D.E."/>
            <person name="Kyrpides N.C."/>
            <person name="Fleischmann R.D."/>
            <person name="Quackenbush J."/>
            <person name="Lee N.H."/>
            <person name="Sutton G.G."/>
            <person name="Gill S."/>
            <person name="Kirkness E.F."/>
            <person name="Dougherty B.A."/>
            <person name="McKenney K."/>
            <person name="Adams M.D."/>
            <person name="Loftus B."/>
            <person name="Peterson S."/>
            <person name="Reich C.I."/>
            <person name="McNeil L.K."/>
            <person name="Badger J.H."/>
            <person name="Glodek A."/>
            <person name="Zhou L."/>
            <person name="Overbeek R."/>
            <person name="Gocayne J.D."/>
            <person name="Weidman J.F."/>
            <person name="McDonald L."/>
            <person name="Utterback T."/>
            <person name="Cotton M.D."/>
            <person name="Spriggs T."/>
            <person name="Artiach P."/>
            <person name="Kaine B.P."/>
            <person name="Sykes S.M."/>
            <person name="Sadow P.W."/>
            <person name="D'Andrea K.P."/>
            <person name="Bowman C."/>
            <person name="Fujii C."/>
            <person name="Garland S.A."/>
            <person name="Mason T.M."/>
            <person name="Olsen G.J."/>
            <person name="Fraser C.M."/>
            <person name="Smith H.O."/>
            <person name="Woese C.R."/>
            <person name="Venter J.C."/>
        </authorList>
    </citation>
    <scope>NUCLEOTIDE SEQUENCE [LARGE SCALE GENOMIC DNA]</scope>
    <source>
        <strain evidence="3">ATCC 49558 / DSM 4304 / JCM 9628 / NBRC 100126 / VC-16</strain>
    </source>
</reference>
<dbReference type="InterPro" id="IPR001667">
    <property type="entry name" value="DDH_dom"/>
</dbReference>
<sequence length="314" mass="35427">MISMNLIIHHWDTDGITSAALLIKALELDEFRNMSPPIGEFRFDDRIRKAIEHAERVYILDLNLPYDVEGIEKETVFIDHHIQPKIKNPRVRQINPSLEGKESPSASFVVSEYFDVWNTWTALGAVGDVGEKAFKIPKVVELLNKEGLAREEVLKVIELIDSNYIAMDRKGVEQAVKVVLENSEKDLLTHKPWIKRAKAVGDAIQDALSNVEVRDGIAYITFESPFNIISKVARKAVWELGYDGALAVNGNFHKKAQVYFRVSPDIAEKVNMHKIISKLREKDFNAGGKKEVLGCVCERDRVEEVLGVIDGHLG</sequence>
<name>O29950_ARCFU</name>
<evidence type="ECO:0000259" key="1">
    <source>
        <dbReference type="Pfam" id="PF01368"/>
    </source>
</evidence>
<dbReference type="PaxDb" id="224325-AF_0291"/>
<evidence type="ECO:0000313" key="3">
    <source>
        <dbReference type="Proteomes" id="UP000002199"/>
    </source>
</evidence>
<evidence type="ECO:0000313" key="2">
    <source>
        <dbReference type="EMBL" id="AAB90938.1"/>
    </source>
</evidence>
<gene>
    <name evidence="2" type="ordered locus">AF_0291</name>
</gene>
<dbReference type="AlphaFoldDB" id="O29950"/>
<dbReference type="eggNOG" id="arCOG00426">
    <property type="taxonomic scope" value="Archaea"/>
</dbReference>
<dbReference type="STRING" id="224325.AF_0291"/>
<dbReference type="PhylomeDB" id="O29950"/>
<dbReference type="HOGENOM" id="CLU_907931_0_0_2"/>
<dbReference type="SUPFAM" id="SSF64182">
    <property type="entry name" value="DHH phosphoesterases"/>
    <property type="match status" value="1"/>
</dbReference>